<dbReference type="GO" id="GO:0006511">
    <property type="term" value="P:ubiquitin-dependent protein catabolic process"/>
    <property type="evidence" value="ECO:0007669"/>
    <property type="project" value="TreeGrafter"/>
</dbReference>
<dbReference type="InterPro" id="IPR038252">
    <property type="entry name" value="UBA_E1_C_sf"/>
</dbReference>
<dbReference type="InterPro" id="IPR019572">
    <property type="entry name" value="UBA_E1_SCCH"/>
</dbReference>
<evidence type="ECO:0000256" key="4">
    <source>
        <dbReference type="ARBA" id="ARBA00012990"/>
    </source>
</evidence>
<evidence type="ECO:0000256" key="3">
    <source>
        <dbReference type="ARBA" id="ARBA00005673"/>
    </source>
</evidence>
<dbReference type="InterPro" id="IPR018965">
    <property type="entry name" value="Ub-activating_enz_E1_C"/>
</dbReference>
<dbReference type="InterPro" id="IPR000011">
    <property type="entry name" value="UBQ/SUMO-activ_enz_E1-like"/>
</dbReference>
<dbReference type="FunFam" id="3.50.50.80:FF:000001">
    <property type="entry name" value="ubiquitin-like modifier-activating enzyme 1"/>
    <property type="match status" value="1"/>
</dbReference>
<evidence type="ECO:0000256" key="6">
    <source>
        <dbReference type="ARBA" id="ARBA00022741"/>
    </source>
</evidence>
<dbReference type="PROSITE" id="PS00536">
    <property type="entry name" value="UBIQUITIN_ACTIVAT_1"/>
    <property type="match status" value="1"/>
</dbReference>
<dbReference type="GO" id="GO:0004839">
    <property type="term" value="F:ubiquitin activating enzyme activity"/>
    <property type="evidence" value="ECO:0007669"/>
    <property type="project" value="UniProtKB-EC"/>
</dbReference>
<keyword evidence="7" id="KW-0833">Ubl conjugation pathway</keyword>
<dbReference type="InterPro" id="IPR042063">
    <property type="entry name" value="Ubi_acti_E1_SCCH"/>
</dbReference>
<evidence type="ECO:0000256" key="1">
    <source>
        <dbReference type="ARBA" id="ARBA00000488"/>
    </source>
</evidence>
<dbReference type="Gene3D" id="3.40.50.12550">
    <property type="entry name" value="Ubiquitin-activating enzyme E1, inactive adenylation domain, subdomain 2"/>
    <property type="match status" value="1"/>
</dbReference>
<feature type="domain" description="Ubiquitin-activating enzyme E1 C-terminal" evidence="9">
    <location>
        <begin position="875"/>
        <end position="995"/>
    </location>
</feature>
<dbReference type="PANTHER" id="PTHR10953">
    <property type="entry name" value="UBIQUITIN-ACTIVATING ENZYME E1"/>
    <property type="match status" value="1"/>
</dbReference>
<gene>
    <name evidence="10" type="ORF">LCMiAC01_04820</name>
</gene>
<evidence type="ECO:0000256" key="8">
    <source>
        <dbReference type="ARBA" id="ARBA00022840"/>
    </source>
</evidence>
<dbReference type="Gene3D" id="2.40.30.180">
    <property type="entry name" value="Ubiquitin-activating enzyme E1, FCCH domain"/>
    <property type="match status" value="1"/>
</dbReference>
<dbReference type="Pfam" id="PF10585">
    <property type="entry name" value="UBA_E1_SCCH"/>
    <property type="match status" value="1"/>
</dbReference>
<dbReference type="UniPathway" id="UPA00143"/>
<evidence type="ECO:0000256" key="5">
    <source>
        <dbReference type="ARBA" id="ARBA00022598"/>
    </source>
</evidence>
<evidence type="ECO:0000256" key="7">
    <source>
        <dbReference type="ARBA" id="ARBA00022786"/>
    </source>
</evidence>
<dbReference type="InterPro" id="IPR035985">
    <property type="entry name" value="Ubiquitin-activating_enz"/>
</dbReference>
<dbReference type="SMART" id="SM00985">
    <property type="entry name" value="UBA_e1_C"/>
    <property type="match status" value="1"/>
</dbReference>
<evidence type="ECO:0000313" key="10">
    <source>
        <dbReference type="EMBL" id="QBK88800.1"/>
    </source>
</evidence>
<dbReference type="InterPro" id="IPR045886">
    <property type="entry name" value="ThiF/MoeB/HesA"/>
</dbReference>
<comment type="similarity">
    <text evidence="3">Belongs to the ubiquitin-activating E1 family.</text>
</comment>
<dbReference type="FunFam" id="3.50.50.80:FF:000002">
    <property type="entry name" value="SUMO-activating enzyme subunit 2"/>
    <property type="match status" value="1"/>
</dbReference>
<organism evidence="10">
    <name type="scientific">Mimivirus LCMiAC01</name>
    <dbReference type="NCBI Taxonomy" id="2506608"/>
    <lineage>
        <taxon>Viruses</taxon>
        <taxon>Varidnaviria</taxon>
        <taxon>Bamfordvirae</taxon>
        <taxon>Nucleocytoviricota</taxon>
        <taxon>Megaviricetes</taxon>
        <taxon>Imitervirales</taxon>
        <taxon>Mimiviridae</taxon>
        <taxon>Klosneuvirinae</taxon>
    </lineage>
</organism>
<dbReference type="InterPro" id="IPR018074">
    <property type="entry name" value="UBQ-activ_enz_E1_CS"/>
</dbReference>
<dbReference type="InterPro" id="IPR033127">
    <property type="entry name" value="UBQ-activ_enz_E1_Cys_AS"/>
</dbReference>
<dbReference type="SUPFAM" id="SSF69572">
    <property type="entry name" value="Activating enzymes of the ubiquitin-like proteins"/>
    <property type="match status" value="2"/>
</dbReference>
<sequence length="1006" mass="115253">MKKTTTSSSSSSSIDEGLYSRQLYVYGHEVMENMNNTSVLISGCGGLGVEIAKNVILSGIKSVTIHDTKFTQQRDLSTQYYLTSDDIGKNRAEACYRKLAELNSYVDVTVCTKPLTKTIIKKYNIIVLTEALLEEQLRINNYTHSHNIKFINGTTWGLFGQIFCDFGEGFVVKDVNGERLNTGVIQHISNEKNALVTTTKPHHLTTDNLIKMTNIKGLDELNNKEFLIKYISPTSFTIEHDTRKLQSYDNSSNAELTQVKVSKTINFEPLEKSIKNPEFLHVNFLDYDRPNLLHALYQAYFEWIYNKPNPTMYDIDEFIIIVQKYKDKINKDKINKEIIKKFIHCLEGNICPMQSIIGGTIAQEVVKACSGKFHPINQWMYFDAYECIPNDYEKKNYQLSNNYRMNGIESLFGVEFAKKIAEYKCFIVGAGAIGCELLKNFVMSGVGNIDITDMDIIEKSNLNRQFLFRNTDIGKSKSIAAKNAVLKMNKNPTINAMEDRVGPETEHIFNRAYFENLDVVVNALDNVQARLYMDSQCLFHKKPLLESGTLGTKGNIQVILPHLSESYGSSQDPPEKSIPICTIKNFPYKIEHCCGWTKEYFDEVFYHAPKHTLDYIKNPNKIKKALSGDAMTMATNIKLILTNIPSTFDDCIAMAYKIWHEQYRDDIKNLLKKFPADATTDNGGPFWSGEKKCPHSLTFDLNNDSHVDYITSFANLWAYVYGLNSNTDKSHIKAVLSTFKPPIYKYQDIVISDNKKEGEEEEEKEEGTDNKLDIDTHSVESMIASLPNSEKYREIRLFPIKFEKDDDTNFHIDFMTGCSNMRALNYNITPASRHQIKGIIGKIVPALVTTTSIVGGLVTIELFKLIHGYNKRKYYHDTFMNLALPYMAFSKPKKAKKTKYKGRTFTIWDHYEVHGDSVITIQDFMNYFKKEYDYDLDFIIYGKAMIYSSFFSPSNRSKKKIKNVIEEILETTLNKDTIMLTIGVDDEEEDNFGYGIDLPDVKYYLN</sequence>
<dbReference type="GO" id="GO:0005524">
    <property type="term" value="F:ATP binding"/>
    <property type="evidence" value="ECO:0007669"/>
    <property type="project" value="UniProtKB-KW"/>
</dbReference>
<dbReference type="InterPro" id="IPR042302">
    <property type="entry name" value="E1_FCCH_sf"/>
</dbReference>
<dbReference type="EMBL" id="MK500399">
    <property type="protein sequence ID" value="QBK88800.1"/>
    <property type="molecule type" value="Genomic_DNA"/>
</dbReference>
<dbReference type="NCBIfam" id="TIGR01408">
    <property type="entry name" value="Ube1"/>
    <property type="match status" value="1"/>
</dbReference>
<keyword evidence="8" id="KW-0067">ATP-binding</keyword>
<protein>
    <recommendedName>
        <fullName evidence="4">E1 ubiquitin-activating enzyme</fullName>
        <ecNumber evidence="4">6.2.1.45</ecNumber>
    </recommendedName>
</protein>
<dbReference type="Gene3D" id="1.10.10.2660">
    <property type="entry name" value="Ubiquitin-activating enzyme E1, SCCH domain"/>
    <property type="match status" value="1"/>
</dbReference>
<dbReference type="InterPro" id="IPR042449">
    <property type="entry name" value="Ub-E1_IAD_1"/>
</dbReference>
<dbReference type="InterPro" id="IPR000594">
    <property type="entry name" value="ThiF_NAD_FAD-bd"/>
</dbReference>
<dbReference type="PROSITE" id="PS00865">
    <property type="entry name" value="UBIQUITIN_ACTIVAT_2"/>
    <property type="match status" value="1"/>
</dbReference>
<dbReference type="Pfam" id="PF09358">
    <property type="entry name" value="E1_UFD"/>
    <property type="match status" value="1"/>
</dbReference>
<name>A0A481Z0L6_9VIRU</name>
<comment type="pathway">
    <text evidence="2">Protein modification; protein ubiquitination.</text>
</comment>
<dbReference type="Gene3D" id="3.50.50.80">
    <property type="entry name" value="Ubiquitin-activating enzyme E1, inactive adenylation domain, subdomain 1"/>
    <property type="match status" value="1"/>
</dbReference>
<reference evidence="10" key="1">
    <citation type="journal article" date="2019" name="MBio">
        <title>Virus Genomes from Deep Sea Sediments Expand the Ocean Megavirome and Support Independent Origins of Viral Gigantism.</title>
        <authorList>
            <person name="Backstrom D."/>
            <person name="Yutin N."/>
            <person name="Jorgensen S.L."/>
            <person name="Dharamshi J."/>
            <person name="Homa F."/>
            <person name="Zaremba-Niedwiedzka K."/>
            <person name="Spang A."/>
            <person name="Wolf Y.I."/>
            <person name="Koonin E.V."/>
            <person name="Ettema T.J."/>
        </authorList>
    </citation>
    <scope>NUCLEOTIDE SEQUENCE</scope>
</reference>
<evidence type="ECO:0000256" key="2">
    <source>
        <dbReference type="ARBA" id="ARBA00004906"/>
    </source>
</evidence>
<accession>A0A481Z0L6</accession>
<dbReference type="Gene3D" id="3.40.50.720">
    <property type="entry name" value="NAD(P)-binding Rossmann-like Domain"/>
    <property type="match status" value="1"/>
</dbReference>
<dbReference type="PANTHER" id="PTHR10953:SF4">
    <property type="entry name" value="UBIQUITIN-ACTIVATING ENZYME E1 C-TERMINAL DOMAIN-CONTAINING PROTEIN"/>
    <property type="match status" value="1"/>
</dbReference>
<dbReference type="InterPro" id="IPR018075">
    <property type="entry name" value="UBQ-activ_enz_E1"/>
</dbReference>
<dbReference type="EC" id="6.2.1.45" evidence="4"/>
<dbReference type="GO" id="GO:0006974">
    <property type="term" value="P:DNA damage response"/>
    <property type="evidence" value="ECO:0007669"/>
    <property type="project" value="TreeGrafter"/>
</dbReference>
<proteinExistence type="inferred from homology"/>
<evidence type="ECO:0000259" key="9">
    <source>
        <dbReference type="SMART" id="SM00985"/>
    </source>
</evidence>
<dbReference type="PRINTS" id="PR01849">
    <property type="entry name" value="UBIQUITINACT"/>
</dbReference>
<keyword evidence="6" id="KW-0547">Nucleotide-binding</keyword>
<comment type="catalytic activity">
    <reaction evidence="1">
        <text>ATP + ubiquitin + [E1 ubiquitin-activating enzyme]-L-cysteine = AMP + diphosphate + S-ubiquitinyl-[E1 ubiquitin-activating enzyme]-L-cysteine.</text>
        <dbReference type="EC" id="6.2.1.45"/>
    </reaction>
</comment>
<keyword evidence="5" id="KW-0436">Ligase</keyword>
<dbReference type="Gene3D" id="3.10.290.60">
    <property type="entry name" value="Ubiquitin-activating enzyme E1, UFD domain"/>
    <property type="match status" value="1"/>
</dbReference>
<dbReference type="Pfam" id="PF00899">
    <property type="entry name" value="ThiF"/>
    <property type="match status" value="2"/>
</dbReference>